<protein>
    <submittedName>
        <fullName evidence="3">Tol-pal system protein YbgF</fullName>
    </submittedName>
</protein>
<gene>
    <name evidence="3" type="ORF">A2519_19365</name>
</gene>
<keyword evidence="1" id="KW-0732">Signal</keyword>
<feature type="domain" description="Outer membrane lipoprotein BamD-like" evidence="2">
    <location>
        <begin position="136"/>
        <end position="253"/>
    </location>
</feature>
<dbReference type="EMBL" id="MFYX01000125">
    <property type="protein sequence ID" value="OGK01483.1"/>
    <property type="molecule type" value="Genomic_DNA"/>
</dbReference>
<dbReference type="InterPro" id="IPR039565">
    <property type="entry name" value="BamD-like"/>
</dbReference>
<evidence type="ECO:0000259" key="2">
    <source>
        <dbReference type="Pfam" id="PF13525"/>
    </source>
</evidence>
<dbReference type="NCBIfam" id="TIGR02795">
    <property type="entry name" value="tol_pal_ybgF"/>
    <property type="match status" value="1"/>
</dbReference>
<dbReference type="PROSITE" id="PS51257">
    <property type="entry name" value="PROKAR_LIPOPROTEIN"/>
    <property type="match status" value="1"/>
</dbReference>
<dbReference type="InterPro" id="IPR011990">
    <property type="entry name" value="TPR-like_helical_dom_sf"/>
</dbReference>
<dbReference type="SUPFAM" id="SSF48452">
    <property type="entry name" value="TPR-like"/>
    <property type="match status" value="1"/>
</dbReference>
<dbReference type="Pfam" id="PF13525">
    <property type="entry name" value="YfiO"/>
    <property type="match status" value="1"/>
</dbReference>
<evidence type="ECO:0000313" key="4">
    <source>
        <dbReference type="Proteomes" id="UP000179243"/>
    </source>
</evidence>
<name>A0A1F7F4H8_UNCRA</name>
<comment type="caution">
    <text evidence="3">The sequence shown here is derived from an EMBL/GenBank/DDBJ whole genome shotgun (WGS) entry which is preliminary data.</text>
</comment>
<organism evidence="3 4">
    <name type="scientific">Candidatus Raymondbacteria bacterium RIFOXYD12_FULL_49_13</name>
    <dbReference type="NCBI Taxonomy" id="1817890"/>
    <lineage>
        <taxon>Bacteria</taxon>
        <taxon>Raymondiibacteriota</taxon>
    </lineage>
</organism>
<sequence>MKENVKKIVLAAVAGACLLTGCAGQVAVVNRAEWEQQKQEIAALKAGIGGLQTSVEKLHDEEMKQLKLINADLRVLFSDLSRNLNVVSGKLEENQYNLEKLSKTTTQLTERKFVVRSVAGRDSLLQDTVVAEDKVDVQKLFKIAREDFNAKDYERARKEFEELNAKFPDDNLADDCRYWAAECYYVQKKYKEALEQYREVVEKYPTGDMGPAAMFKMGLCYKGLSDKKNMEKTWTDLISKYPNSDEAMQAKARTGN</sequence>
<dbReference type="AlphaFoldDB" id="A0A1F7F4H8"/>
<evidence type="ECO:0000313" key="3">
    <source>
        <dbReference type="EMBL" id="OGK01483.1"/>
    </source>
</evidence>
<dbReference type="Gene3D" id="1.25.40.10">
    <property type="entry name" value="Tetratricopeptide repeat domain"/>
    <property type="match status" value="1"/>
</dbReference>
<reference evidence="3 4" key="1">
    <citation type="journal article" date="2016" name="Nat. Commun.">
        <title>Thousands of microbial genomes shed light on interconnected biogeochemical processes in an aquifer system.</title>
        <authorList>
            <person name="Anantharaman K."/>
            <person name="Brown C.T."/>
            <person name="Hug L.A."/>
            <person name="Sharon I."/>
            <person name="Castelle C.J."/>
            <person name="Probst A.J."/>
            <person name="Thomas B.C."/>
            <person name="Singh A."/>
            <person name="Wilkins M.J."/>
            <person name="Karaoz U."/>
            <person name="Brodie E.L."/>
            <person name="Williams K.H."/>
            <person name="Hubbard S.S."/>
            <person name="Banfield J.F."/>
        </authorList>
    </citation>
    <scope>NUCLEOTIDE SEQUENCE [LARGE SCALE GENOMIC DNA]</scope>
</reference>
<dbReference type="InterPro" id="IPR014162">
    <property type="entry name" value="CpoB_C"/>
</dbReference>
<dbReference type="Proteomes" id="UP000179243">
    <property type="component" value="Unassembled WGS sequence"/>
</dbReference>
<accession>A0A1F7F4H8</accession>
<proteinExistence type="predicted"/>
<evidence type="ECO:0000256" key="1">
    <source>
        <dbReference type="ARBA" id="ARBA00022729"/>
    </source>
</evidence>